<evidence type="ECO:0000259" key="3">
    <source>
        <dbReference type="Pfam" id="PF13439"/>
    </source>
</evidence>
<keyword evidence="1" id="KW-1133">Transmembrane helix</keyword>
<evidence type="ECO:0000256" key="1">
    <source>
        <dbReference type="SAM" id="Phobius"/>
    </source>
</evidence>
<dbReference type="PANTHER" id="PTHR45947">
    <property type="entry name" value="SULFOQUINOVOSYL TRANSFERASE SQD2"/>
    <property type="match status" value="1"/>
</dbReference>
<dbReference type="Gene3D" id="3.40.50.2000">
    <property type="entry name" value="Glycogen Phosphorylase B"/>
    <property type="match status" value="2"/>
</dbReference>
<gene>
    <name evidence="4" type="ORF">BCY88_01230</name>
</gene>
<dbReference type="InterPro" id="IPR050194">
    <property type="entry name" value="Glycosyltransferase_grp1"/>
</dbReference>
<dbReference type="Pfam" id="PF13439">
    <property type="entry name" value="Glyco_transf_4"/>
    <property type="match status" value="1"/>
</dbReference>
<organism evidence="4 5">
    <name type="scientific">Paraburkholderia fungorum</name>
    <dbReference type="NCBI Taxonomy" id="134537"/>
    <lineage>
        <taxon>Bacteria</taxon>
        <taxon>Pseudomonadati</taxon>
        <taxon>Pseudomonadota</taxon>
        <taxon>Betaproteobacteria</taxon>
        <taxon>Burkholderiales</taxon>
        <taxon>Burkholderiaceae</taxon>
        <taxon>Paraburkholderia</taxon>
    </lineage>
</organism>
<accession>A0A3R7EWB2</accession>
<dbReference type="AlphaFoldDB" id="A0A3R7EWB2"/>
<dbReference type="PANTHER" id="PTHR45947:SF15">
    <property type="entry name" value="TEICHURONIC ACID BIOSYNTHESIS GLYCOSYLTRANSFERASE TUAC-RELATED"/>
    <property type="match status" value="1"/>
</dbReference>
<name>A0A3R7EWB2_9BURK</name>
<evidence type="ECO:0000259" key="2">
    <source>
        <dbReference type="Pfam" id="PF00534"/>
    </source>
</evidence>
<evidence type="ECO:0000313" key="5">
    <source>
        <dbReference type="Proteomes" id="UP000283709"/>
    </source>
</evidence>
<feature type="domain" description="Glycosyltransferase subfamily 4-like N-terminal" evidence="3">
    <location>
        <begin position="99"/>
        <end position="209"/>
    </location>
</feature>
<proteinExistence type="predicted"/>
<evidence type="ECO:0008006" key="6">
    <source>
        <dbReference type="Google" id="ProtNLM"/>
    </source>
</evidence>
<feature type="domain" description="Glycosyl transferase family 1" evidence="2">
    <location>
        <begin position="220"/>
        <end position="376"/>
    </location>
</feature>
<protein>
    <recommendedName>
        <fullName evidence="6">Colanic acid biosynthesis glycosyltransferase WcaL</fullName>
    </recommendedName>
</protein>
<dbReference type="Proteomes" id="UP000283709">
    <property type="component" value="Unassembled WGS sequence"/>
</dbReference>
<dbReference type="RefSeq" id="WP_120342452.1">
    <property type="nucleotide sequence ID" value="NZ_MCAS01000001.1"/>
</dbReference>
<dbReference type="InterPro" id="IPR001296">
    <property type="entry name" value="Glyco_trans_1"/>
</dbReference>
<evidence type="ECO:0000313" key="4">
    <source>
        <dbReference type="EMBL" id="RKF50827.1"/>
    </source>
</evidence>
<reference evidence="4 5" key="1">
    <citation type="submission" date="2016-07" db="EMBL/GenBank/DDBJ databases">
        <title>Genome analysis of Burkholderia fungorum ES3-20.</title>
        <authorList>
            <person name="Xu D."/>
            <person name="Yao R."/>
            <person name="Zheng S."/>
        </authorList>
    </citation>
    <scope>NUCLEOTIDE SEQUENCE [LARGE SCALE GENOMIC DNA]</scope>
    <source>
        <strain evidence="4 5">ES3-20</strain>
    </source>
</reference>
<dbReference type="GO" id="GO:0016757">
    <property type="term" value="F:glycosyltransferase activity"/>
    <property type="evidence" value="ECO:0007669"/>
    <property type="project" value="TreeGrafter"/>
</dbReference>
<sequence length="408" mass="44897">MKVAYVINQYPKVSHSFVRREILALESQGVQVCRYAIRGWTENVVDPTDIAERNLTEYLLRGGLLPLLLAVLYQLIANTGRFFRAFGHTLGMVRKSDRSAALHLITLAEACLLARLMKGQGISHMHAHFGTNSTELAMHASTLSGVPYSFTVHGPDEFDKPEFIKLAKKVRHAKFVIAISDFCASQIYRWCAYEDWQKVVIVRCGIDASFGVSGYATPAHPRRLVCVGRLAAQKGHMLLVRALANVIDDIPELELVLIGDGEMRAEIEALIRHEGIEHAVQITGWKDTEGVRDALIGGRGLVLGSFAEGLPIVIMEAMSLGRAVIAADIAAIPELVQTDKTGWLYSPGSVESLSGAIRQCIAAHEDTHSEMGNRGRHLIKERHDQAREAGLLARLFAGHVEPSSVRGW</sequence>
<feature type="transmembrane region" description="Helical" evidence="1">
    <location>
        <begin position="58"/>
        <end position="76"/>
    </location>
</feature>
<dbReference type="EMBL" id="MCAS01000001">
    <property type="protein sequence ID" value="RKF50827.1"/>
    <property type="molecule type" value="Genomic_DNA"/>
</dbReference>
<dbReference type="CDD" id="cd03801">
    <property type="entry name" value="GT4_PimA-like"/>
    <property type="match status" value="1"/>
</dbReference>
<dbReference type="InterPro" id="IPR028098">
    <property type="entry name" value="Glyco_trans_4-like_N"/>
</dbReference>
<dbReference type="Pfam" id="PF00534">
    <property type="entry name" value="Glycos_transf_1"/>
    <property type="match status" value="1"/>
</dbReference>
<keyword evidence="1" id="KW-0472">Membrane</keyword>
<comment type="caution">
    <text evidence="4">The sequence shown here is derived from an EMBL/GenBank/DDBJ whole genome shotgun (WGS) entry which is preliminary data.</text>
</comment>
<dbReference type="OrthoDB" id="570545at2"/>
<dbReference type="SUPFAM" id="SSF53756">
    <property type="entry name" value="UDP-Glycosyltransferase/glycogen phosphorylase"/>
    <property type="match status" value="1"/>
</dbReference>
<keyword evidence="1" id="KW-0812">Transmembrane</keyword>